<dbReference type="Proteomes" id="UP000228921">
    <property type="component" value="Unassembled WGS sequence"/>
</dbReference>
<evidence type="ECO:0000256" key="2">
    <source>
        <dbReference type="SAM" id="Phobius"/>
    </source>
</evidence>
<comment type="caution">
    <text evidence="3">The sequence shown here is derived from an EMBL/GenBank/DDBJ whole genome shotgun (WGS) entry which is preliminary data.</text>
</comment>
<feature type="region of interest" description="Disordered" evidence="1">
    <location>
        <begin position="307"/>
        <end position="329"/>
    </location>
</feature>
<feature type="transmembrane region" description="Helical" evidence="2">
    <location>
        <begin position="42"/>
        <end position="64"/>
    </location>
</feature>
<dbReference type="AlphaFoldDB" id="A0A2M8P2Y9"/>
<keyword evidence="2" id="KW-0812">Transmembrane</keyword>
<feature type="transmembrane region" description="Helical" evidence="2">
    <location>
        <begin position="124"/>
        <end position="146"/>
    </location>
</feature>
<feature type="transmembrane region" description="Helical" evidence="2">
    <location>
        <begin position="276"/>
        <end position="295"/>
    </location>
</feature>
<dbReference type="EMBL" id="PGTK01000002">
    <property type="protein sequence ID" value="PJF31909.1"/>
    <property type="molecule type" value="Genomic_DNA"/>
</dbReference>
<feature type="transmembrane region" description="Helical" evidence="2">
    <location>
        <begin position="76"/>
        <end position="104"/>
    </location>
</feature>
<feature type="transmembrane region" description="Helical" evidence="2">
    <location>
        <begin position="15"/>
        <end position="36"/>
    </location>
</feature>
<organism evidence="3 4">
    <name type="scientific">Candidatus Thermofonsia Clade 1 bacterium</name>
    <dbReference type="NCBI Taxonomy" id="2364210"/>
    <lineage>
        <taxon>Bacteria</taxon>
        <taxon>Bacillati</taxon>
        <taxon>Chloroflexota</taxon>
        <taxon>Candidatus Thermofontia</taxon>
        <taxon>Candidatus Thermofonsia Clade 1</taxon>
    </lineage>
</organism>
<evidence type="ECO:0000313" key="3">
    <source>
        <dbReference type="EMBL" id="PJF31909.1"/>
    </source>
</evidence>
<reference evidence="3 4" key="1">
    <citation type="submission" date="2017-11" db="EMBL/GenBank/DDBJ databases">
        <title>Evolution of Phototrophy in the Chloroflexi Phylum Driven by Horizontal Gene Transfer.</title>
        <authorList>
            <person name="Ward L.M."/>
            <person name="Hemp J."/>
            <person name="Shih P.M."/>
            <person name="Mcglynn S.E."/>
            <person name="Fischer W."/>
        </authorList>
    </citation>
    <scope>NUCLEOTIDE SEQUENCE [LARGE SCALE GENOMIC DNA]</scope>
    <source>
        <strain evidence="3">CP2_2F</strain>
    </source>
</reference>
<feature type="transmembrane region" description="Helical" evidence="2">
    <location>
        <begin position="153"/>
        <end position="170"/>
    </location>
</feature>
<sequence length="329" mass="34433">MDSANVKTPTLRSALWLYLIALIGTALIVIGLQNAIRSLSFLRLVAAFLAVGLPLFIAAFVLRLPIGGSFGRSPRLLHLLAGLLIGIAAWLPASWLTFAANYALDATIGILPPPPAVTEGVLPLAAIVQLGVVVPTLQGILFWAYLQRSASGLGANGAALFAAALYGLFALVGTEFGYAGIAGALMIGLLAAFMTRYAESAWAGIAVGCGYSLVRPLLENTPLEAQLFTALGTELFGGAWLLTAGSGAFIAVFLLQMVRAFRAAPLENPPQVRMGSAWYIPLIIALGLYLLIGYGEFGLRAQNALRGAPPPPESGSTIVPIRPSPTPER</sequence>
<keyword evidence="2" id="KW-0472">Membrane</keyword>
<evidence type="ECO:0000313" key="4">
    <source>
        <dbReference type="Proteomes" id="UP000228921"/>
    </source>
</evidence>
<keyword evidence="2" id="KW-1133">Transmembrane helix</keyword>
<evidence type="ECO:0000256" key="1">
    <source>
        <dbReference type="SAM" id="MobiDB-lite"/>
    </source>
</evidence>
<proteinExistence type="predicted"/>
<feature type="transmembrane region" description="Helical" evidence="2">
    <location>
        <begin position="176"/>
        <end position="194"/>
    </location>
</feature>
<gene>
    <name evidence="3" type="ORF">CUN51_02920</name>
</gene>
<name>A0A2M8P2Y9_9CHLR</name>
<protein>
    <submittedName>
        <fullName evidence="3">Uncharacterized protein</fullName>
    </submittedName>
</protein>
<accession>A0A2M8P2Y9</accession>
<feature type="transmembrane region" description="Helical" evidence="2">
    <location>
        <begin position="238"/>
        <end position="255"/>
    </location>
</feature>